<reference evidence="4 5" key="1">
    <citation type="journal article" date="2019" name="Mol. Ecol. Resour.">
        <title>Improving Illumina assemblies with Hi-C and long reads: an example with the North African dromedary.</title>
        <authorList>
            <person name="Elbers J.P."/>
            <person name="Rogers M.F."/>
            <person name="Perelman P.L."/>
            <person name="Proskuryakova A.A."/>
            <person name="Serdyukova N.A."/>
            <person name="Johnson W.E."/>
            <person name="Horin P."/>
            <person name="Corander J."/>
            <person name="Murphy D."/>
            <person name="Burger P.A."/>
        </authorList>
    </citation>
    <scope>NUCLEOTIDE SEQUENCE [LARGE SCALE GENOMIC DNA]</scope>
    <source>
        <strain evidence="4">Drom800</strain>
        <tissue evidence="4">Blood</tissue>
    </source>
</reference>
<gene>
    <name evidence="4" type="ORF">Cadr_000017207</name>
</gene>
<dbReference type="PROSITE" id="PS00028">
    <property type="entry name" value="ZINC_FINGER_C2H2_1"/>
    <property type="match status" value="1"/>
</dbReference>
<evidence type="ECO:0000256" key="1">
    <source>
        <dbReference type="PROSITE-ProRule" id="PRU00042"/>
    </source>
</evidence>
<evidence type="ECO:0000313" key="4">
    <source>
        <dbReference type="EMBL" id="KAB1270246.1"/>
    </source>
</evidence>
<keyword evidence="1" id="KW-0862">Zinc</keyword>
<dbReference type="AlphaFoldDB" id="A0A5N4DGR4"/>
<evidence type="ECO:0000256" key="2">
    <source>
        <dbReference type="SAM" id="Coils"/>
    </source>
</evidence>
<name>A0A5N4DGR4_CAMDR</name>
<proteinExistence type="predicted"/>
<comment type="caution">
    <text evidence="4">The sequence shown here is derived from an EMBL/GenBank/DDBJ whole genome shotgun (WGS) entry which is preliminary data.</text>
</comment>
<organism evidence="4 5">
    <name type="scientific">Camelus dromedarius</name>
    <name type="common">Dromedary</name>
    <name type="synonym">Arabian camel</name>
    <dbReference type="NCBI Taxonomy" id="9838"/>
    <lineage>
        <taxon>Eukaryota</taxon>
        <taxon>Metazoa</taxon>
        <taxon>Chordata</taxon>
        <taxon>Craniata</taxon>
        <taxon>Vertebrata</taxon>
        <taxon>Euteleostomi</taxon>
        <taxon>Mammalia</taxon>
        <taxon>Eutheria</taxon>
        <taxon>Laurasiatheria</taxon>
        <taxon>Artiodactyla</taxon>
        <taxon>Tylopoda</taxon>
        <taxon>Camelidae</taxon>
        <taxon>Camelus</taxon>
    </lineage>
</organism>
<dbReference type="Proteomes" id="UP000299084">
    <property type="component" value="Unassembled WGS sequence"/>
</dbReference>
<evidence type="ECO:0000313" key="5">
    <source>
        <dbReference type="Proteomes" id="UP000299084"/>
    </source>
</evidence>
<dbReference type="InterPro" id="IPR013087">
    <property type="entry name" value="Znf_C2H2_type"/>
</dbReference>
<keyword evidence="5" id="KW-1185">Reference proteome</keyword>
<dbReference type="EMBL" id="JWIN03000012">
    <property type="protein sequence ID" value="KAB1270246.1"/>
    <property type="molecule type" value="Genomic_DNA"/>
</dbReference>
<accession>A0A5N4DGR4</accession>
<feature type="coiled-coil region" evidence="2">
    <location>
        <begin position="82"/>
        <end position="181"/>
    </location>
</feature>
<dbReference type="GO" id="GO:0008270">
    <property type="term" value="F:zinc ion binding"/>
    <property type="evidence" value="ECO:0007669"/>
    <property type="project" value="UniProtKB-KW"/>
</dbReference>
<keyword evidence="1" id="KW-0863">Zinc-finger</keyword>
<dbReference type="PROSITE" id="PS50157">
    <property type="entry name" value="ZINC_FINGER_C2H2_2"/>
    <property type="match status" value="1"/>
</dbReference>
<sequence>MGKNEATVSQLRSELAKRPQEVAVYVQELQKLKSSVNELTQKNQGFICPQCMKSLGSADELFKHYEAVHDAGNDSSHGGEALALKRDDITLLRQEVQDLQASLKESKPDGLVADSPAELQSLERQLEEAQTENFNSKQMKDLFEQKAAQLATEIADIKSKYDEEKSLREAAEQKVTHLTDQLNKEATVIQDLKTELVI</sequence>
<protein>
    <submittedName>
        <fullName evidence="4">Early endosome antigen 1</fullName>
    </submittedName>
</protein>
<keyword evidence="2" id="KW-0175">Coiled coil</keyword>
<feature type="domain" description="C2H2-type" evidence="3">
    <location>
        <begin position="46"/>
        <end position="74"/>
    </location>
</feature>
<keyword evidence="1" id="KW-0479">Metal-binding</keyword>
<evidence type="ECO:0000259" key="3">
    <source>
        <dbReference type="PROSITE" id="PS50157"/>
    </source>
</evidence>